<accession>A0AAN8WBB8</accession>
<dbReference type="GO" id="GO:0008146">
    <property type="term" value="F:sulfotransferase activity"/>
    <property type="evidence" value="ECO:0007669"/>
    <property type="project" value="InterPro"/>
</dbReference>
<keyword evidence="6" id="KW-1185">Reference proteome</keyword>
<evidence type="ECO:0000256" key="2">
    <source>
        <dbReference type="ARBA" id="ARBA00022679"/>
    </source>
</evidence>
<comment type="caution">
    <text evidence="5">The sequence shown here is derived from an EMBL/GenBank/DDBJ whole genome shotgun (WGS) entry which is preliminary data.</text>
</comment>
<gene>
    <name evidence="5" type="ORF">RJ641_013030</name>
</gene>
<protein>
    <recommendedName>
        <fullName evidence="3">Sulfotransferase</fullName>
        <ecNumber evidence="3">2.8.2.-</ecNumber>
    </recommendedName>
</protein>
<dbReference type="EMBL" id="JBAMMX010000002">
    <property type="protein sequence ID" value="KAK6945486.1"/>
    <property type="molecule type" value="Genomic_DNA"/>
</dbReference>
<evidence type="ECO:0000256" key="1">
    <source>
        <dbReference type="ARBA" id="ARBA00005771"/>
    </source>
</evidence>
<dbReference type="SUPFAM" id="SSF52540">
    <property type="entry name" value="P-loop containing nucleoside triphosphate hydrolases"/>
    <property type="match status" value="1"/>
</dbReference>
<evidence type="ECO:0000313" key="5">
    <source>
        <dbReference type="EMBL" id="KAK6945486.1"/>
    </source>
</evidence>
<dbReference type="Pfam" id="PF00685">
    <property type="entry name" value="Sulfotransfer_1"/>
    <property type="match status" value="1"/>
</dbReference>
<reference evidence="5 6" key="1">
    <citation type="submission" date="2023-12" db="EMBL/GenBank/DDBJ databases">
        <title>A high-quality genome assembly for Dillenia turbinata (Dilleniales).</title>
        <authorList>
            <person name="Chanderbali A."/>
        </authorList>
    </citation>
    <scope>NUCLEOTIDE SEQUENCE [LARGE SCALE GENOMIC DNA]</scope>
    <source>
        <strain evidence="5">LSX21</strain>
        <tissue evidence="5">Leaf</tissue>
    </source>
</reference>
<feature type="domain" description="Sulfotransferase" evidence="4">
    <location>
        <begin position="109"/>
        <end position="368"/>
    </location>
</feature>
<dbReference type="Gene3D" id="3.40.50.300">
    <property type="entry name" value="P-loop containing nucleotide triphosphate hydrolases"/>
    <property type="match status" value="1"/>
</dbReference>
<name>A0AAN8WBB8_9MAGN</name>
<sequence>MLSVQDYGILKTISGHIMTEVQKKSNDETEGVAKTKAMSTKYLALPLPSTEQEDDELDIQSQESKKLLKSLPRETRWRGMYLYLYRDFWIADHLLTRVISFQQNFRAKDTDIILATFPKSGTTWLKTLVYSIVNRNIFFLNNTPLNTTNVHDLVPFFEFNVYLNGQNPDLSDIPTPRVFATHVPYPSLPESIKSTTCRIVYLCRNPFDSFISFWHFYLRSIPKDLEPLSLEGYFDLFCTGASPYGPFWDHFLGFWKESLKNPNKVLFLTYEDMKMDYKVQMKRLAEFLGYPFSENEEKEGVIEEVSKFCSFESMRELQPNNSGDKILERFDAASFLRKGEVGDWMNYLTPSMANRLKKVVEEKLGGSGLNLKLFG</sequence>
<keyword evidence="2 3" id="KW-0808">Transferase</keyword>
<evidence type="ECO:0000259" key="4">
    <source>
        <dbReference type="Pfam" id="PF00685"/>
    </source>
</evidence>
<comment type="similarity">
    <text evidence="1 3">Belongs to the sulfotransferase 1 family.</text>
</comment>
<proteinExistence type="inferred from homology"/>
<dbReference type="PANTHER" id="PTHR11783">
    <property type="entry name" value="SULFOTRANSFERASE SULT"/>
    <property type="match status" value="1"/>
</dbReference>
<dbReference type="EC" id="2.8.2.-" evidence="3"/>
<dbReference type="AlphaFoldDB" id="A0AAN8WBB8"/>
<dbReference type="InterPro" id="IPR027417">
    <property type="entry name" value="P-loop_NTPase"/>
</dbReference>
<dbReference type="InterPro" id="IPR000863">
    <property type="entry name" value="Sulfotransferase_dom"/>
</dbReference>
<evidence type="ECO:0000313" key="6">
    <source>
        <dbReference type="Proteomes" id="UP001370490"/>
    </source>
</evidence>
<evidence type="ECO:0000256" key="3">
    <source>
        <dbReference type="RuleBase" id="RU361155"/>
    </source>
</evidence>
<organism evidence="5 6">
    <name type="scientific">Dillenia turbinata</name>
    <dbReference type="NCBI Taxonomy" id="194707"/>
    <lineage>
        <taxon>Eukaryota</taxon>
        <taxon>Viridiplantae</taxon>
        <taxon>Streptophyta</taxon>
        <taxon>Embryophyta</taxon>
        <taxon>Tracheophyta</taxon>
        <taxon>Spermatophyta</taxon>
        <taxon>Magnoliopsida</taxon>
        <taxon>eudicotyledons</taxon>
        <taxon>Gunneridae</taxon>
        <taxon>Pentapetalae</taxon>
        <taxon>Dilleniales</taxon>
        <taxon>Dilleniaceae</taxon>
        <taxon>Dillenia</taxon>
    </lineage>
</organism>
<dbReference type="Proteomes" id="UP001370490">
    <property type="component" value="Unassembled WGS sequence"/>
</dbReference>